<dbReference type="Proteomes" id="UP000011518">
    <property type="component" value="Unassembled WGS sequence"/>
</dbReference>
<reference evidence="2" key="1">
    <citation type="submission" date="2012-07" db="EMBL/GenBank/DDBJ databases">
        <title>Genome of the Chinese tree shrew, a rising model animal genetically related to primates.</title>
        <authorList>
            <person name="Zhang G."/>
            <person name="Fan Y."/>
            <person name="Yao Y."/>
            <person name="Huang Z."/>
        </authorList>
    </citation>
    <scope>NUCLEOTIDE SEQUENCE [LARGE SCALE GENOMIC DNA]</scope>
</reference>
<evidence type="ECO:0000313" key="2">
    <source>
        <dbReference type="Proteomes" id="UP000011518"/>
    </source>
</evidence>
<keyword evidence="2" id="KW-1185">Reference proteome</keyword>
<proteinExistence type="predicted"/>
<reference evidence="2" key="2">
    <citation type="journal article" date="2013" name="Nat. Commun.">
        <title>Genome of the Chinese tree shrew.</title>
        <authorList>
            <person name="Fan Y."/>
            <person name="Huang Z.Y."/>
            <person name="Cao C.C."/>
            <person name="Chen C.S."/>
            <person name="Chen Y.X."/>
            <person name="Fan D.D."/>
            <person name="He J."/>
            <person name="Hou H.L."/>
            <person name="Hu L."/>
            <person name="Hu X.T."/>
            <person name="Jiang X.T."/>
            <person name="Lai R."/>
            <person name="Lang Y.S."/>
            <person name="Liang B."/>
            <person name="Liao S.G."/>
            <person name="Mu D."/>
            <person name="Ma Y.Y."/>
            <person name="Niu Y.Y."/>
            <person name="Sun X.Q."/>
            <person name="Xia J.Q."/>
            <person name="Xiao J."/>
            <person name="Xiong Z.Q."/>
            <person name="Xu L."/>
            <person name="Yang L."/>
            <person name="Zhang Y."/>
            <person name="Zhao W."/>
            <person name="Zhao X.D."/>
            <person name="Zheng Y.T."/>
            <person name="Zhou J.M."/>
            <person name="Zhu Y.B."/>
            <person name="Zhang G.J."/>
            <person name="Wang J."/>
            <person name="Yao Y.G."/>
        </authorList>
    </citation>
    <scope>NUCLEOTIDE SEQUENCE [LARGE SCALE GENOMIC DNA]</scope>
</reference>
<dbReference type="AlphaFoldDB" id="L9JCV9"/>
<accession>L9JCV9</accession>
<name>L9JCV9_TUPCH</name>
<dbReference type="EMBL" id="KB321054">
    <property type="protein sequence ID" value="ELW48411.1"/>
    <property type="molecule type" value="Genomic_DNA"/>
</dbReference>
<protein>
    <submittedName>
        <fullName evidence="1">Uncharacterized protein</fullName>
    </submittedName>
</protein>
<organism evidence="1 2">
    <name type="scientific">Tupaia chinensis</name>
    <name type="common">Chinese tree shrew</name>
    <name type="synonym">Tupaia belangeri chinensis</name>
    <dbReference type="NCBI Taxonomy" id="246437"/>
    <lineage>
        <taxon>Eukaryota</taxon>
        <taxon>Metazoa</taxon>
        <taxon>Chordata</taxon>
        <taxon>Craniata</taxon>
        <taxon>Vertebrata</taxon>
        <taxon>Euteleostomi</taxon>
        <taxon>Mammalia</taxon>
        <taxon>Eutheria</taxon>
        <taxon>Euarchontoglires</taxon>
        <taxon>Scandentia</taxon>
        <taxon>Tupaiidae</taxon>
        <taxon>Tupaia</taxon>
    </lineage>
</organism>
<sequence length="144" mass="15861">MPPLPEGSLLALLLSARPVPLCMLPILSQTCEGFEERSPALLVSSLPHRSWLLHSKAPCLRPGRCALGPPPPRVPATATTTTLSCVLRAVLRVSVSTEAQTWCHLPALRPPQSERLARRARVFRCDIADPFCHRDSYGYANHYT</sequence>
<evidence type="ECO:0000313" key="1">
    <source>
        <dbReference type="EMBL" id="ELW48411.1"/>
    </source>
</evidence>
<gene>
    <name evidence="1" type="ORF">TREES_T100021837</name>
</gene>
<dbReference type="InParanoid" id="L9JCV9"/>